<protein>
    <submittedName>
        <fullName evidence="1">Uncharacterized protein</fullName>
    </submittedName>
</protein>
<evidence type="ECO:0000313" key="2">
    <source>
        <dbReference type="Proteomes" id="UP000717328"/>
    </source>
</evidence>
<gene>
    <name evidence="1" type="ORF">H0H81_009889</name>
</gene>
<sequence>MAEKRYMALTTGTNGTLTLNIALQDGRSTSNTQEFAIACTQCPSADPEEGTTDAQGCIISHPTSGKCVVGKEDGDELRLGGCAPGEAGTYALWGGL</sequence>
<reference evidence="1" key="2">
    <citation type="submission" date="2021-10" db="EMBL/GenBank/DDBJ databases">
        <title>Phylogenomics reveals ancestral predisposition of the termite-cultivated fungus Termitomyces towards a domesticated lifestyle.</title>
        <authorList>
            <person name="Auxier B."/>
            <person name="Grum-Grzhimaylo A."/>
            <person name="Cardenas M.E."/>
            <person name="Lodge J.D."/>
            <person name="Laessoe T."/>
            <person name="Pedersen O."/>
            <person name="Smith M.E."/>
            <person name="Kuyper T.W."/>
            <person name="Franco-Molano E.A."/>
            <person name="Baroni T.J."/>
            <person name="Aanen D.K."/>
        </authorList>
    </citation>
    <scope>NUCLEOTIDE SEQUENCE</scope>
    <source>
        <strain evidence="1">D49</strain>
    </source>
</reference>
<keyword evidence="2" id="KW-1185">Reference proteome</keyword>
<organism evidence="1 2">
    <name type="scientific">Sphagnurus paluster</name>
    <dbReference type="NCBI Taxonomy" id="117069"/>
    <lineage>
        <taxon>Eukaryota</taxon>
        <taxon>Fungi</taxon>
        <taxon>Dikarya</taxon>
        <taxon>Basidiomycota</taxon>
        <taxon>Agaricomycotina</taxon>
        <taxon>Agaricomycetes</taxon>
        <taxon>Agaricomycetidae</taxon>
        <taxon>Agaricales</taxon>
        <taxon>Tricholomatineae</taxon>
        <taxon>Lyophyllaceae</taxon>
        <taxon>Sphagnurus</taxon>
    </lineage>
</organism>
<evidence type="ECO:0000313" key="1">
    <source>
        <dbReference type="EMBL" id="KAG5654641.1"/>
    </source>
</evidence>
<dbReference type="Proteomes" id="UP000717328">
    <property type="component" value="Unassembled WGS sequence"/>
</dbReference>
<reference evidence="1" key="1">
    <citation type="submission" date="2021-02" db="EMBL/GenBank/DDBJ databases">
        <authorList>
            <person name="Nieuwenhuis M."/>
            <person name="Van De Peppel L.J.J."/>
        </authorList>
    </citation>
    <scope>NUCLEOTIDE SEQUENCE</scope>
    <source>
        <strain evidence="1">D49</strain>
    </source>
</reference>
<proteinExistence type="predicted"/>
<dbReference type="EMBL" id="JABCKI010000003">
    <property type="protein sequence ID" value="KAG5654641.1"/>
    <property type="molecule type" value="Genomic_DNA"/>
</dbReference>
<comment type="caution">
    <text evidence="1">The sequence shown here is derived from an EMBL/GenBank/DDBJ whole genome shotgun (WGS) entry which is preliminary data.</text>
</comment>
<name>A0A9P7KJ51_9AGAR</name>
<dbReference type="OrthoDB" id="3031673at2759"/>
<dbReference type="AlphaFoldDB" id="A0A9P7KJ51"/>
<accession>A0A9P7KJ51</accession>